<comment type="similarity">
    <text evidence="3">Belongs to the metallo-dependent hydrolases superfamily. DHOase family. Class I DHOase subfamily.</text>
</comment>
<evidence type="ECO:0000256" key="5">
    <source>
        <dbReference type="ARBA" id="ARBA00022801"/>
    </source>
</evidence>
<protein>
    <submittedName>
        <fullName evidence="7">Dihydroorotase</fullName>
    </submittedName>
</protein>
<dbReference type="CDD" id="cd01318">
    <property type="entry name" value="DHOase_IIb"/>
    <property type="match status" value="1"/>
</dbReference>
<proteinExistence type="inferred from homology"/>
<dbReference type="NCBIfam" id="TIGR00857">
    <property type="entry name" value="pyrC_multi"/>
    <property type="match status" value="1"/>
</dbReference>
<evidence type="ECO:0000256" key="3">
    <source>
        <dbReference type="ARBA" id="ARBA00010286"/>
    </source>
</evidence>
<comment type="cofactor">
    <cofactor evidence="1">
        <name>Zn(2+)</name>
        <dbReference type="ChEBI" id="CHEBI:29105"/>
    </cofactor>
</comment>
<organism evidence="7 8">
    <name type="scientific">Sunxiuqinia elliptica</name>
    <dbReference type="NCBI Taxonomy" id="655355"/>
    <lineage>
        <taxon>Bacteria</taxon>
        <taxon>Pseudomonadati</taxon>
        <taxon>Bacteroidota</taxon>
        <taxon>Bacteroidia</taxon>
        <taxon>Marinilabiliales</taxon>
        <taxon>Prolixibacteraceae</taxon>
        <taxon>Sunxiuqinia</taxon>
    </lineage>
</organism>
<dbReference type="PANTHER" id="PTHR43668">
    <property type="entry name" value="ALLANTOINASE"/>
    <property type="match status" value="1"/>
</dbReference>
<evidence type="ECO:0000313" key="7">
    <source>
        <dbReference type="EMBL" id="TDO02561.1"/>
    </source>
</evidence>
<comment type="caution">
    <text evidence="7">The sequence shown here is derived from an EMBL/GenBank/DDBJ whole genome shotgun (WGS) entry which is preliminary data.</text>
</comment>
<keyword evidence="4" id="KW-0479">Metal-binding</keyword>
<dbReference type="Pfam" id="PF01979">
    <property type="entry name" value="Amidohydro_1"/>
    <property type="match status" value="1"/>
</dbReference>
<dbReference type="OrthoDB" id="9765462at2"/>
<evidence type="ECO:0000259" key="6">
    <source>
        <dbReference type="Pfam" id="PF01979"/>
    </source>
</evidence>
<dbReference type="SUPFAM" id="SSF51556">
    <property type="entry name" value="Metallo-dependent hydrolases"/>
    <property type="match status" value="1"/>
</dbReference>
<sequence length="447" mass="50159">MKTLIHNTTIINEGRRFNGSVLIENELIKQIFNKEEVPQEILDQATVIDGSGKLLIPGVIDDQVHFREPGLTHKGEIATESQAALAGGVTSYMEMPNTKPQATTQAELAKKYARAAEVSAVNYSFFMGATNNNLDEVLKTDPTKVCGIKVFMGSSTGNMLVDDEKTLSEIFRNAPTLVATHCEDEEIIRRNTEIYRQKYGEIVPISRHPKIRSAEACFKSSSKAVELARKYDTRLHVLHLSSAEEMQLFDAGPVKDKKVTAEVCVHHLWFEEKDYIAYGTRIKWNPAVKSATDRQALWEALLADKIDVIATDHAPHTLDEKSHAYFQAPSGGPLVQHSLTAMLEFVKQGKLSAEKVVEKMCHAPADLFRIDRRGYIREGYYADLVLVNPDKAWTVCPENIFYKCGWSPFEGTTFSHQVSKVFVNGELAYDRGEVKKHVRGKQLNFVV</sequence>
<dbReference type="NCBIfam" id="NF006688">
    <property type="entry name" value="PRK09236.1"/>
    <property type="match status" value="1"/>
</dbReference>
<dbReference type="GO" id="GO:0004038">
    <property type="term" value="F:allantoinase activity"/>
    <property type="evidence" value="ECO:0007669"/>
    <property type="project" value="TreeGrafter"/>
</dbReference>
<evidence type="ECO:0000313" key="8">
    <source>
        <dbReference type="Proteomes" id="UP000294848"/>
    </source>
</evidence>
<evidence type="ECO:0000256" key="4">
    <source>
        <dbReference type="ARBA" id="ARBA00022723"/>
    </source>
</evidence>
<keyword evidence="5" id="KW-0378">Hydrolase</keyword>
<dbReference type="InterPro" id="IPR006680">
    <property type="entry name" value="Amidohydro-rel"/>
</dbReference>
<name>A0A4R6H510_9BACT</name>
<dbReference type="InterPro" id="IPR002195">
    <property type="entry name" value="Dihydroorotase_CS"/>
</dbReference>
<dbReference type="InterPro" id="IPR050138">
    <property type="entry name" value="DHOase/Allantoinase_Hydrolase"/>
</dbReference>
<gene>
    <name evidence="7" type="ORF">DET52_10426</name>
</gene>
<dbReference type="InterPro" id="IPR032466">
    <property type="entry name" value="Metal_Hydrolase"/>
</dbReference>
<dbReference type="RefSeq" id="WP_133464827.1">
    <property type="nucleotide sequence ID" value="NZ_SNWI01000004.1"/>
</dbReference>
<dbReference type="InterPro" id="IPR011059">
    <property type="entry name" value="Metal-dep_hydrolase_composite"/>
</dbReference>
<dbReference type="Gene3D" id="3.20.20.140">
    <property type="entry name" value="Metal-dependent hydrolases"/>
    <property type="match status" value="1"/>
</dbReference>
<dbReference type="SUPFAM" id="SSF51338">
    <property type="entry name" value="Composite domain of metallo-dependent hydrolases"/>
    <property type="match status" value="1"/>
</dbReference>
<accession>A0A4R6H510</accession>
<dbReference type="EMBL" id="SNWI01000004">
    <property type="protein sequence ID" value="TDO02561.1"/>
    <property type="molecule type" value="Genomic_DNA"/>
</dbReference>
<reference evidence="7 8" key="1">
    <citation type="submission" date="2019-03" db="EMBL/GenBank/DDBJ databases">
        <title>Freshwater and sediment microbial communities from various areas in North America, analyzing microbe dynamics in response to fracking.</title>
        <authorList>
            <person name="Lamendella R."/>
        </authorList>
    </citation>
    <scope>NUCLEOTIDE SEQUENCE [LARGE SCALE GENOMIC DNA]</scope>
    <source>
        <strain evidence="7 8">114D</strain>
    </source>
</reference>
<dbReference type="GO" id="GO:0005737">
    <property type="term" value="C:cytoplasm"/>
    <property type="evidence" value="ECO:0007669"/>
    <property type="project" value="TreeGrafter"/>
</dbReference>
<comment type="function">
    <text evidence="2">Catalyzes the reversible cyclization of carbamoyl aspartate to dihydroorotate.</text>
</comment>
<dbReference type="Gene3D" id="2.30.40.10">
    <property type="entry name" value="Urease, subunit C, domain 1"/>
    <property type="match status" value="1"/>
</dbReference>
<feature type="domain" description="Amidohydrolase-related" evidence="6">
    <location>
        <begin position="55"/>
        <end position="427"/>
    </location>
</feature>
<evidence type="ECO:0000256" key="2">
    <source>
        <dbReference type="ARBA" id="ARBA00002368"/>
    </source>
</evidence>
<dbReference type="PANTHER" id="PTHR43668:SF4">
    <property type="entry name" value="ALLANTOINASE"/>
    <property type="match status" value="1"/>
</dbReference>
<dbReference type="AlphaFoldDB" id="A0A4R6H510"/>
<dbReference type="GO" id="GO:0006145">
    <property type="term" value="P:purine nucleobase catabolic process"/>
    <property type="evidence" value="ECO:0007669"/>
    <property type="project" value="TreeGrafter"/>
</dbReference>
<dbReference type="Proteomes" id="UP000294848">
    <property type="component" value="Unassembled WGS sequence"/>
</dbReference>
<evidence type="ECO:0000256" key="1">
    <source>
        <dbReference type="ARBA" id="ARBA00001947"/>
    </source>
</evidence>
<dbReference type="GO" id="GO:0046872">
    <property type="term" value="F:metal ion binding"/>
    <property type="evidence" value="ECO:0007669"/>
    <property type="project" value="UniProtKB-KW"/>
</dbReference>
<dbReference type="PROSITE" id="PS00483">
    <property type="entry name" value="DIHYDROOROTASE_2"/>
    <property type="match status" value="1"/>
</dbReference>